<evidence type="ECO:0000313" key="3">
    <source>
        <dbReference type="EMBL" id="PWN98578.1"/>
    </source>
</evidence>
<dbReference type="RefSeq" id="XP_025598857.1">
    <property type="nucleotide sequence ID" value="XM_025742260.1"/>
</dbReference>
<organism evidence="3 4">
    <name type="scientific">Tilletiopsis washingtonensis</name>
    <dbReference type="NCBI Taxonomy" id="58919"/>
    <lineage>
        <taxon>Eukaryota</taxon>
        <taxon>Fungi</taxon>
        <taxon>Dikarya</taxon>
        <taxon>Basidiomycota</taxon>
        <taxon>Ustilaginomycotina</taxon>
        <taxon>Exobasidiomycetes</taxon>
        <taxon>Entylomatales</taxon>
        <taxon>Entylomatales incertae sedis</taxon>
        <taxon>Tilletiopsis</taxon>
    </lineage>
</organism>
<name>A0A316ZC11_9BASI</name>
<dbReference type="PANTHER" id="PTHR34826:SF1">
    <property type="entry name" value="UPF0590 PROTEIN C594.01"/>
    <property type="match status" value="1"/>
</dbReference>
<dbReference type="PANTHER" id="PTHR34826">
    <property type="entry name" value="UPF0590 PROTEIN C409.17C"/>
    <property type="match status" value="1"/>
</dbReference>
<feature type="compositionally biased region" description="Basic and acidic residues" evidence="1">
    <location>
        <begin position="307"/>
        <end position="325"/>
    </location>
</feature>
<dbReference type="InterPro" id="IPR013897">
    <property type="entry name" value="Duc1"/>
</dbReference>
<accession>A0A316ZC11</accession>
<dbReference type="EMBL" id="KZ819291">
    <property type="protein sequence ID" value="PWN98578.1"/>
    <property type="molecule type" value="Genomic_DNA"/>
</dbReference>
<evidence type="ECO:0000313" key="4">
    <source>
        <dbReference type="Proteomes" id="UP000245946"/>
    </source>
</evidence>
<evidence type="ECO:0000256" key="1">
    <source>
        <dbReference type="SAM" id="MobiDB-lite"/>
    </source>
</evidence>
<evidence type="ECO:0000259" key="2">
    <source>
        <dbReference type="Pfam" id="PF08588"/>
    </source>
</evidence>
<dbReference type="Pfam" id="PF08588">
    <property type="entry name" value="Duc1"/>
    <property type="match status" value="2"/>
</dbReference>
<feature type="region of interest" description="Disordered" evidence="1">
    <location>
        <begin position="158"/>
        <end position="211"/>
    </location>
</feature>
<protein>
    <submittedName>
        <fullName evidence="3">DUF1769-domain-containing protein</fullName>
    </submittedName>
</protein>
<feature type="domain" description="Domain of unknown function at the cortex 1" evidence="2">
    <location>
        <begin position="273"/>
        <end position="523"/>
    </location>
</feature>
<dbReference type="GeneID" id="37269804"/>
<reference evidence="3 4" key="1">
    <citation type="journal article" date="2018" name="Mol. Biol. Evol.">
        <title>Broad Genomic Sampling Reveals a Smut Pathogenic Ancestry of the Fungal Clade Ustilaginomycotina.</title>
        <authorList>
            <person name="Kijpornyongpan T."/>
            <person name="Mondo S.J."/>
            <person name="Barry K."/>
            <person name="Sandor L."/>
            <person name="Lee J."/>
            <person name="Lipzen A."/>
            <person name="Pangilinan J."/>
            <person name="LaButti K."/>
            <person name="Hainaut M."/>
            <person name="Henrissat B."/>
            <person name="Grigoriev I.V."/>
            <person name="Spatafora J.W."/>
            <person name="Aime M.C."/>
        </authorList>
    </citation>
    <scope>NUCLEOTIDE SEQUENCE [LARGE SCALE GENOMIC DNA]</scope>
    <source>
        <strain evidence="3 4">MCA 4186</strain>
    </source>
</reference>
<sequence>MAPRLQVLVGPDRFHMEPARLNDQRRPHEIDTEHFVGRVLVRIKDAPGAREGEEGREYFRDRSRRFCIQIEGRFKKPWNGNEVLFGTDFEYLPKEFPRAPFNAGMRIAKMIDPCTFYEEKPPSGRPYIMSAYAACMNTLCAWPAPSRANDAVIVLRHPSGNASGTHTPSSPRTDDDDDDGDVVPQESLAESAGKEAPKKRGWFGMGGPPKEQRVRKKYWSFIGFADEAPVRALLEAHHAHLNPSRPRSPAISGVQRTGTAASTSSNASSLAPPPGAGEVQHGHEASHPTLSRLGTFTRSAAQKVKNKLTDGSEDDHEHEHEHEHGSSTPPMGTVRLPTEAEASELDEEHRSKEPAPEMPPLQRITTDLRRDAEAAAASDGLRETDFDLAGERVARKASVRKDEGASEWQSKLDDQLGPWRWGNPKVDAVEDNSFVFINKNVSTARRRKHFASEEARIKHVWNPDVVYGATFFTDAFDMNSFQLGLGPVSMSLRRFFTDMPIRYTLRAAGAEETTFCTVSFQIVDD</sequence>
<dbReference type="AlphaFoldDB" id="A0A316ZC11"/>
<dbReference type="Proteomes" id="UP000245946">
    <property type="component" value="Unassembled WGS sequence"/>
</dbReference>
<feature type="domain" description="Domain of unknown function at the cortex 1" evidence="2">
    <location>
        <begin position="4"/>
        <end position="203"/>
    </location>
</feature>
<feature type="compositionally biased region" description="Low complexity" evidence="1">
    <location>
        <begin position="257"/>
        <end position="270"/>
    </location>
</feature>
<feature type="compositionally biased region" description="Polar residues" evidence="1">
    <location>
        <begin position="160"/>
        <end position="171"/>
    </location>
</feature>
<feature type="region of interest" description="Disordered" evidence="1">
    <location>
        <begin position="240"/>
        <end position="294"/>
    </location>
</feature>
<feature type="region of interest" description="Disordered" evidence="1">
    <location>
        <begin position="306"/>
        <end position="362"/>
    </location>
</feature>
<gene>
    <name evidence="3" type="ORF">FA09DRAFT_329631</name>
</gene>
<proteinExistence type="predicted"/>
<dbReference type="OrthoDB" id="2119945at2759"/>
<keyword evidence="4" id="KW-1185">Reference proteome</keyword>